<organism evidence="2 3">
    <name type="scientific">Triparma strigata</name>
    <dbReference type="NCBI Taxonomy" id="1606541"/>
    <lineage>
        <taxon>Eukaryota</taxon>
        <taxon>Sar</taxon>
        <taxon>Stramenopiles</taxon>
        <taxon>Ochrophyta</taxon>
        <taxon>Bolidophyceae</taxon>
        <taxon>Parmales</taxon>
        <taxon>Triparmaceae</taxon>
        <taxon>Triparma</taxon>
    </lineage>
</organism>
<dbReference type="OrthoDB" id="223932at2759"/>
<dbReference type="AlphaFoldDB" id="A0A9W7ACW2"/>
<protein>
    <recommendedName>
        <fullName evidence="4">Tyrosine-protein kinase ephrin type A/B receptor-like domain-containing protein</fullName>
    </recommendedName>
</protein>
<feature type="signal peptide" evidence="1">
    <location>
        <begin position="1"/>
        <end position="26"/>
    </location>
</feature>
<evidence type="ECO:0000256" key="1">
    <source>
        <dbReference type="SAM" id="SignalP"/>
    </source>
</evidence>
<keyword evidence="3" id="KW-1185">Reference proteome</keyword>
<dbReference type="EMBL" id="BRXY01000139">
    <property type="protein sequence ID" value="GMH70371.1"/>
    <property type="molecule type" value="Genomic_DNA"/>
</dbReference>
<evidence type="ECO:0000313" key="2">
    <source>
        <dbReference type="EMBL" id="GMH70371.1"/>
    </source>
</evidence>
<reference evidence="3" key="1">
    <citation type="journal article" date="2023" name="Commun. Biol.">
        <title>Genome analysis of Parmales, the sister group of diatoms, reveals the evolutionary specialization of diatoms from phago-mixotrophs to photoautotrophs.</title>
        <authorList>
            <person name="Ban H."/>
            <person name="Sato S."/>
            <person name="Yoshikawa S."/>
            <person name="Yamada K."/>
            <person name="Nakamura Y."/>
            <person name="Ichinomiya M."/>
            <person name="Sato N."/>
            <person name="Blanc-Mathieu R."/>
            <person name="Endo H."/>
            <person name="Kuwata A."/>
            <person name="Ogata H."/>
        </authorList>
    </citation>
    <scope>NUCLEOTIDE SEQUENCE [LARGE SCALE GENOMIC DNA]</scope>
    <source>
        <strain evidence="3">NIES 3701</strain>
    </source>
</reference>
<evidence type="ECO:0000313" key="3">
    <source>
        <dbReference type="Proteomes" id="UP001165085"/>
    </source>
</evidence>
<accession>A0A9W7ACW2</accession>
<comment type="caution">
    <text evidence="2">The sequence shown here is derived from an EMBL/GenBank/DDBJ whole genome shotgun (WGS) entry which is preliminary data.</text>
</comment>
<gene>
    <name evidence="2" type="ORF">TrST_g4885</name>
</gene>
<dbReference type="Proteomes" id="UP001165085">
    <property type="component" value="Unassembled WGS sequence"/>
</dbReference>
<keyword evidence="1" id="KW-0732">Signal</keyword>
<feature type="chain" id="PRO_5040804664" description="Tyrosine-protein kinase ephrin type A/B receptor-like domain-containing protein" evidence="1">
    <location>
        <begin position="27"/>
        <end position="187"/>
    </location>
</feature>
<sequence length="187" mass="19786">MKPPRPLPRLKAFIALLFLLYFSTNCFIFAQAGGGSQRRLSETYTVITRDSYGDTWNGCVLSVIDTSTSEVVATSTGPVSSCKYNPPSETCERTETFTLGCGGFSASQAGSEYNEECSWIIKDSAGSTVAEASGTSGAIFYTLTTCSSCELGSGSTSETDCETCLAGKYSDVDGPGSCKICEAGKYR</sequence>
<proteinExistence type="predicted"/>
<name>A0A9W7ACW2_9STRA</name>
<evidence type="ECO:0008006" key="4">
    <source>
        <dbReference type="Google" id="ProtNLM"/>
    </source>
</evidence>